<proteinExistence type="predicted"/>
<dbReference type="Proteomes" id="UP001056978">
    <property type="component" value="Chromosome 13"/>
</dbReference>
<name>A0ACB9Y4W2_PLABR</name>
<keyword evidence="2" id="KW-1185">Reference proteome</keyword>
<accession>A0ACB9Y4W2</accession>
<reference evidence="1" key="1">
    <citation type="submission" date="2022-06" db="EMBL/GenBank/DDBJ databases">
        <title>The First Complete Genome of the Simian Malaria Parasite Plasmodium brasilianum.</title>
        <authorList>
            <person name="Bajic M."/>
            <person name="Ravishankar S."/>
        </authorList>
    </citation>
    <scope>NUCLEOTIDE SEQUENCE</scope>
    <source>
        <strain evidence="1">Bolivian I</strain>
    </source>
</reference>
<evidence type="ECO:0000313" key="2">
    <source>
        <dbReference type="Proteomes" id="UP001056978"/>
    </source>
</evidence>
<comment type="caution">
    <text evidence="1">The sequence shown here is derived from an EMBL/GenBank/DDBJ whole genome shotgun (WGS) entry which is preliminary data.</text>
</comment>
<organism evidence="1 2">
    <name type="scientific">Plasmodium brasilianum</name>
    <dbReference type="NCBI Taxonomy" id="5824"/>
    <lineage>
        <taxon>Eukaryota</taxon>
        <taxon>Sar</taxon>
        <taxon>Alveolata</taxon>
        <taxon>Apicomplexa</taxon>
        <taxon>Aconoidasida</taxon>
        <taxon>Haemosporida</taxon>
        <taxon>Plasmodiidae</taxon>
        <taxon>Plasmodium</taxon>
        <taxon>Plasmodium (Plasmodium)</taxon>
    </lineage>
</organism>
<sequence>MEQKIVLILFIKISSIILLTWIRHFKHDLNSFNMYLDKTCIVSGGLIERTYRLLANGVQQMYQDITMLKEEVPDNGVNEKECIYNNEKGITSMNKQSKRSSSENVRSNNKSANIKTCVFETKKYSHLEKKIFKELDYADFLKKNRTVNDKIYKKIICKKYGLRIALPLLWFLFFLIVFLAELTLGLSGKECLLSYVGLKKNHLDELVKDTGGPLLSFVNALKKLTGFWEHSKVFGSKEACGFCKELAEGTISNACILGRFFRILICFVPFVILGVTIISGIIYYHKKVKMYEKIKFRKR</sequence>
<gene>
    <name evidence="1" type="ORF">MKS88_005229</name>
</gene>
<protein>
    <submittedName>
        <fullName evidence="1">Uncharacterized protein</fullName>
    </submittedName>
</protein>
<dbReference type="EMBL" id="CM043781">
    <property type="protein sequence ID" value="KAI4836009.1"/>
    <property type="molecule type" value="Genomic_DNA"/>
</dbReference>
<evidence type="ECO:0000313" key="1">
    <source>
        <dbReference type="EMBL" id="KAI4836009.1"/>
    </source>
</evidence>